<dbReference type="PROSITE" id="PS50110">
    <property type="entry name" value="RESPONSE_REGULATORY"/>
    <property type="match status" value="1"/>
</dbReference>
<dbReference type="PRINTS" id="PR00038">
    <property type="entry name" value="HTHLUXR"/>
</dbReference>
<dbReference type="CDD" id="cd17535">
    <property type="entry name" value="REC_NarL-like"/>
    <property type="match status" value="1"/>
</dbReference>
<dbReference type="Gene3D" id="3.40.50.2300">
    <property type="match status" value="1"/>
</dbReference>
<evidence type="ECO:0000313" key="6">
    <source>
        <dbReference type="EMBL" id="MBF9219744.1"/>
    </source>
</evidence>
<sequence>MIRLLLSDGHAPTRAALRQELAGMAGIEIVGEAGHGDDLLAQLGPAAPTAVLLDLALPGPDAFALLPALRDQYPRLRVLARGDFTNEQYVARAFDLGAHGYLLKNAQPGELAHGLSTVAGGRPFLCVAIGLALLGRLRTAGPVPDAAAARLALGLSKRELEVLGLVAEGLTNAEIALKLFTSKRTVETHRQNIMDKTQAKNTAALIRLAASQGLLPE</sequence>
<dbReference type="RefSeq" id="WP_196291210.1">
    <property type="nucleotide sequence ID" value="NZ_JADQDM010000001.1"/>
</dbReference>
<proteinExistence type="predicted"/>
<dbReference type="Proteomes" id="UP000618931">
    <property type="component" value="Unassembled WGS sequence"/>
</dbReference>
<dbReference type="InterPro" id="IPR039420">
    <property type="entry name" value="WalR-like"/>
</dbReference>
<dbReference type="InterPro" id="IPR016032">
    <property type="entry name" value="Sig_transdc_resp-reg_C-effctor"/>
</dbReference>
<keyword evidence="7" id="KW-1185">Reference proteome</keyword>
<accession>A0ABS0HYF8</accession>
<feature type="modified residue" description="4-aspartylphosphate" evidence="3">
    <location>
        <position position="54"/>
    </location>
</feature>
<dbReference type="SUPFAM" id="SSF52172">
    <property type="entry name" value="CheY-like"/>
    <property type="match status" value="1"/>
</dbReference>
<evidence type="ECO:0000256" key="3">
    <source>
        <dbReference type="PROSITE-ProRule" id="PRU00169"/>
    </source>
</evidence>
<evidence type="ECO:0000259" key="5">
    <source>
        <dbReference type="PROSITE" id="PS50110"/>
    </source>
</evidence>
<evidence type="ECO:0000256" key="1">
    <source>
        <dbReference type="ARBA" id="ARBA00022553"/>
    </source>
</evidence>
<dbReference type="InterPro" id="IPR011006">
    <property type="entry name" value="CheY-like_superfamily"/>
</dbReference>
<reference evidence="6 7" key="1">
    <citation type="submission" date="2020-11" db="EMBL/GenBank/DDBJ databases">
        <authorList>
            <person name="Kim M.K."/>
        </authorList>
    </citation>
    <scope>NUCLEOTIDE SEQUENCE [LARGE SCALE GENOMIC DNA]</scope>
    <source>
        <strain evidence="6 7">BT662</strain>
    </source>
</reference>
<dbReference type="SMART" id="SM00448">
    <property type="entry name" value="REC"/>
    <property type="match status" value="1"/>
</dbReference>
<dbReference type="PANTHER" id="PTHR43214">
    <property type="entry name" value="TWO-COMPONENT RESPONSE REGULATOR"/>
    <property type="match status" value="1"/>
</dbReference>
<dbReference type="InterPro" id="IPR058245">
    <property type="entry name" value="NreC/VraR/RcsB-like_REC"/>
</dbReference>
<dbReference type="EMBL" id="JADQDM010000001">
    <property type="protein sequence ID" value="MBF9219744.1"/>
    <property type="molecule type" value="Genomic_DNA"/>
</dbReference>
<evidence type="ECO:0000256" key="2">
    <source>
        <dbReference type="ARBA" id="ARBA00023125"/>
    </source>
</evidence>
<dbReference type="SUPFAM" id="SSF46894">
    <property type="entry name" value="C-terminal effector domain of the bipartite response regulators"/>
    <property type="match status" value="1"/>
</dbReference>
<keyword evidence="1 3" id="KW-0597">Phosphoprotein</keyword>
<evidence type="ECO:0000313" key="7">
    <source>
        <dbReference type="Proteomes" id="UP000618931"/>
    </source>
</evidence>
<protein>
    <submittedName>
        <fullName evidence="6">Response regulator transcription factor</fullName>
    </submittedName>
</protein>
<evidence type="ECO:0000259" key="4">
    <source>
        <dbReference type="PROSITE" id="PS50043"/>
    </source>
</evidence>
<dbReference type="CDD" id="cd06170">
    <property type="entry name" value="LuxR_C_like"/>
    <property type="match status" value="1"/>
</dbReference>
<feature type="domain" description="Response regulatory" evidence="5">
    <location>
        <begin position="3"/>
        <end position="119"/>
    </location>
</feature>
<comment type="caution">
    <text evidence="6">The sequence shown here is derived from an EMBL/GenBank/DDBJ whole genome shotgun (WGS) entry which is preliminary data.</text>
</comment>
<dbReference type="Pfam" id="PF00196">
    <property type="entry name" value="GerE"/>
    <property type="match status" value="1"/>
</dbReference>
<dbReference type="SMART" id="SM00421">
    <property type="entry name" value="HTH_LUXR"/>
    <property type="match status" value="1"/>
</dbReference>
<dbReference type="PROSITE" id="PS50043">
    <property type="entry name" value="HTH_LUXR_2"/>
    <property type="match status" value="1"/>
</dbReference>
<dbReference type="Pfam" id="PF00072">
    <property type="entry name" value="Response_reg"/>
    <property type="match status" value="1"/>
</dbReference>
<gene>
    <name evidence="6" type="ORF">I2H31_01400</name>
</gene>
<dbReference type="PANTHER" id="PTHR43214:SF43">
    <property type="entry name" value="TWO-COMPONENT RESPONSE REGULATOR"/>
    <property type="match status" value="1"/>
</dbReference>
<feature type="domain" description="HTH luxR-type" evidence="4">
    <location>
        <begin position="148"/>
        <end position="213"/>
    </location>
</feature>
<dbReference type="InterPro" id="IPR000792">
    <property type="entry name" value="Tscrpt_reg_LuxR_C"/>
</dbReference>
<dbReference type="InterPro" id="IPR001789">
    <property type="entry name" value="Sig_transdc_resp-reg_receiver"/>
</dbReference>
<organism evidence="6 7">
    <name type="scientific">Hymenobacter ruricola</name>
    <dbReference type="NCBI Taxonomy" id="2791023"/>
    <lineage>
        <taxon>Bacteria</taxon>
        <taxon>Pseudomonadati</taxon>
        <taxon>Bacteroidota</taxon>
        <taxon>Cytophagia</taxon>
        <taxon>Cytophagales</taxon>
        <taxon>Hymenobacteraceae</taxon>
        <taxon>Hymenobacter</taxon>
    </lineage>
</organism>
<name>A0ABS0HYF8_9BACT</name>
<keyword evidence="2" id="KW-0238">DNA-binding</keyword>